<evidence type="ECO:0000313" key="2">
    <source>
        <dbReference type="Proteomes" id="UP001602119"/>
    </source>
</evidence>
<dbReference type="RefSeq" id="WP_387346157.1">
    <property type="nucleotide sequence ID" value="NZ_JBIAXI010000024.1"/>
</dbReference>
<name>A0ABW6VHC2_MICFU</name>
<reference evidence="1 2" key="1">
    <citation type="submission" date="2024-10" db="EMBL/GenBank/DDBJ databases">
        <title>The Natural Products Discovery Center: Release of the First 8490 Sequenced Strains for Exploring Actinobacteria Biosynthetic Diversity.</title>
        <authorList>
            <person name="Kalkreuter E."/>
            <person name="Kautsar S.A."/>
            <person name="Yang D."/>
            <person name="Bader C.D."/>
            <person name="Teijaro C.N."/>
            <person name="Fluegel L."/>
            <person name="Davis C.M."/>
            <person name="Simpson J.R."/>
            <person name="Lauterbach L."/>
            <person name="Steele A.D."/>
            <person name="Gui C."/>
            <person name="Meng S."/>
            <person name="Li G."/>
            <person name="Viehrig K."/>
            <person name="Ye F."/>
            <person name="Su P."/>
            <person name="Kiefer A.F."/>
            <person name="Nichols A."/>
            <person name="Cepeda A.J."/>
            <person name="Yan W."/>
            <person name="Fan B."/>
            <person name="Jiang Y."/>
            <person name="Adhikari A."/>
            <person name="Zheng C.-J."/>
            <person name="Schuster L."/>
            <person name="Cowan T.M."/>
            <person name="Smanski M.J."/>
            <person name="Chevrette M.G."/>
            <person name="De Carvalho L.P.S."/>
            <person name="Shen B."/>
        </authorList>
    </citation>
    <scope>NUCLEOTIDE SEQUENCE [LARGE SCALE GENOMIC DNA]</scope>
    <source>
        <strain evidence="1 2">NPDC001281</strain>
    </source>
</reference>
<accession>A0ABW6VHC2</accession>
<organism evidence="1 2">
    <name type="scientific">Microtetraspora fusca</name>
    <dbReference type="NCBI Taxonomy" id="1997"/>
    <lineage>
        <taxon>Bacteria</taxon>
        <taxon>Bacillati</taxon>
        <taxon>Actinomycetota</taxon>
        <taxon>Actinomycetes</taxon>
        <taxon>Streptosporangiales</taxon>
        <taxon>Streptosporangiaceae</taxon>
        <taxon>Microtetraspora</taxon>
    </lineage>
</organism>
<dbReference type="Proteomes" id="UP001602119">
    <property type="component" value="Unassembled WGS sequence"/>
</dbReference>
<comment type="caution">
    <text evidence="1">The sequence shown here is derived from an EMBL/GenBank/DDBJ whole genome shotgun (WGS) entry which is preliminary data.</text>
</comment>
<sequence>MYTYPSSSTPTADETAVALEATTDRIRSAYQKWPKGHPLRAIVPGFLARTIAEYLVISNIEGFTEQDVRGIIAHAFTQAGDEDGLAGIVADAVCDDDIVN</sequence>
<protein>
    <submittedName>
        <fullName evidence="1">Uncharacterized protein</fullName>
    </submittedName>
</protein>
<gene>
    <name evidence="1" type="ORF">ACFY05_32980</name>
</gene>
<proteinExistence type="predicted"/>
<evidence type="ECO:0000313" key="1">
    <source>
        <dbReference type="EMBL" id="MFF4777653.1"/>
    </source>
</evidence>
<dbReference type="EMBL" id="JBIAXI010000024">
    <property type="protein sequence ID" value="MFF4777653.1"/>
    <property type="molecule type" value="Genomic_DNA"/>
</dbReference>
<keyword evidence="2" id="KW-1185">Reference proteome</keyword>